<accession>A0A0N5D460</accession>
<comment type="similarity">
    <text evidence="4">Belongs to the copper transporter (Ctr) (TC 1.A.56) family. SLC31A subfamily.</text>
</comment>
<keyword evidence="4" id="KW-0187">Copper transport</keyword>
<dbReference type="GO" id="GO:0016020">
    <property type="term" value="C:membrane"/>
    <property type="evidence" value="ECO:0007669"/>
    <property type="project" value="UniProtKB-SubCell"/>
</dbReference>
<keyword evidence="4" id="KW-0406">Ion transport</keyword>
<feature type="transmembrane region" description="Helical" evidence="4">
    <location>
        <begin position="27"/>
        <end position="48"/>
    </location>
</feature>
<keyword evidence="4" id="KW-0813">Transport</keyword>
<keyword evidence="1 4" id="KW-0812">Transmembrane</keyword>
<protein>
    <recommendedName>
        <fullName evidence="4">Copper transport protein</fullName>
    </recommendedName>
</protein>
<dbReference type="InterPro" id="IPR007274">
    <property type="entry name" value="Cop_transporter"/>
</dbReference>
<feature type="transmembrane region" description="Helical" evidence="4">
    <location>
        <begin position="54"/>
        <end position="82"/>
    </location>
</feature>
<sequence>LIILFTYFCSGILRLNYCKVTRSIRSYFRFGLNLFSWYRVVQSGLYFVQSLLAYTLMLIAMTFNVWIILGIVFGEAVGYFLFFE</sequence>
<dbReference type="OMA" id="KLLYFRW"/>
<reference evidence="5" key="1">
    <citation type="submission" date="2017-02" db="UniProtKB">
        <authorList>
            <consortium name="WormBaseParasite"/>
        </authorList>
    </citation>
    <scope>IDENTIFICATION</scope>
</reference>
<organism evidence="5">
    <name type="scientific">Thelazia callipaeda</name>
    <name type="common">Oriental eyeworm</name>
    <name type="synonym">Parasitic nematode</name>
    <dbReference type="NCBI Taxonomy" id="103827"/>
    <lineage>
        <taxon>Eukaryota</taxon>
        <taxon>Metazoa</taxon>
        <taxon>Ecdysozoa</taxon>
        <taxon>Nematoda</taxon>
        <taxon>Chromadorea</taxon>
        <taxon>Rhabditida</taxon>
        <taxon>Spirurina</taxon>
        <taxon>Spiruromorpha</taxon>
        <taxon>Thelazioidea</taxon>
        <taxon>Thelaziidae</taxon>
        <taxon>Thelazia</taxon>
    </lineage>
</organism>
<dbReference type="Pfam" id="PF04145">
    <property type="entry name" value="Ctr"/>
    <property type="match status" value="1"/>
</dbReference>
<dbReference type="GO" id="GO:0005375">
    <property type="term" value="F:copper ion transmembrane transporter activity"/>
    <property type="evidence" value="ECO:0007669"/>
    <property type="project" value="UniProtKB-UniRule"/>
</dbReference>
<proteinExistence type="inferred from homology"/>
<keyword evidence="4" id="KW-0186">Copper</keyword>
<evidence type="ECO:0000256" key="1">
    <source>
        <dbReference type="ARBA" id="ARBA00022692"/>
    </source>
</evidence>
<dbReference type="PANTHER" id="PTHR12483">
    <property type="entry name" value="SOLUTE CARRIER FAMILY 31 COPPER TRANSPORTERS"/>
    <property type="match status" value="1"/>
</dbReference>
<dbReference type="WBParaSite" id="TCLT_0000774601-mRNA-1">
    <property type="protein sequence ID" value="TCLT_0000774601-mRNA-1"/>
    <property type="gene ID" value="TCLT_0000774601"/>
</dbReference>
<evidence type="ECO:0000256" key="3">
    <source>
        <dbReference type="ARBA" id="ARBA00023136"/>
    </source>
</evidence>
<keyword evidence="2 4" id="KW-1133">Transmembrane helix</keyword>
<evidence type="ECO:0000256" key="2">
    <source>
        <dbReference type="ARBA" id="ARBA00022989"/>
    </source>
</evidence>
<evidence type="ECO:0000313" key="5">
    <source>
        <dbReference type="WBParaSite" id="TCLT_0000774601-mRNA-1"/>
    </source>
</evidence>
<dbReference type="PANTHER" id="PTHR12483:SF106">
    <property type="entry name" value="COPPER TRANSPORT PROTEIN"/>
    <property type="match status" value="1"/>
</dbReference>
<name>A0A0N5D460_THECL</name>
<comment type="subcellular location">
    <subcellularLocation>
        <location evidence="4">Membrane</location>
        <topology evidence="4">Multi-pass membrane protein</topology>
    </subcellularLocation>
</comment>
<keyword evidence="3 4" id="KW-0472">Membrane</keyword>
<evidence type="ECO:0000256" key="4">
    <source>
        <dbReference type="RuleBase" id="RU367022"/>
    </source>
</evidence>
<dbReference type="AlphaFoldDB" id="A0A0N5D460"/>